<proteinExistence type="predicted"/>
<organism evidence="1 2">
    <name type="scientific">Scortum barcoo</name>
    <name type="common">barcoo grunter</name>
    <dbReference type="NCBI Taxonomy" id="214431"/>
    <lineage>
        <taxon>Eukaryota</taxon>
        <taxon>Metazoa</taxon>
        <taxon>Chordata</taxon>
        <taxon>Craniata</taxon>
        <taxon>Vertebrata</taxon>
        <taxon>Euteleostomi</taxon>
        <taxon>Actinopterygii</taxon>
        <taxon>Neopterygii</taxon>
        <taxon>Teleostei</taxon>
        <taxon>Neoteleostei</taxon>
        <taxon>Acanthomorphata</taxon>
        <taxon>Eupercaria</taxon>
        <taxon>Centrarchiformes</taxon>
        <taxon>Terapontoidei</taxon>
        <taxon>Terapontidae</taxon>
        <taxon>Scortum</taxon>
    </lineage>
</organism>
<protein>
    <submittedName>
        <fullName evidence="1">Uncharacterized protein</fullName>
    </submittedName>
</protein>
<dbReference type="Proteomes" id="UP000831701">
    <property type="component" value="Chromosome 2"/>
</dbReference>
<comment type="caution">
    <text evidence="1">The sequence shown here is derived from an EMBL/GenBank/DDBJ whole genome shotgun (WGS) entry which is preliminary data.</text>
</comment>
<sequence>MGGATRRQTSQYIRRRGGGRRRATTQQQDRYLRLCARRNRRSTARALLQNDLQQATNVHVSAQTVRNRLHEGGMRARRPQVGFKCAYSPTPCSRTFGICQRTPRLAWQIRHWRPVLFTDESRFTLSTCDRRDRVWRRRGERSAACNILQHDRFGSGSVMVWGGISLGGRTALHGFARGSLTAIRYRDEILRPLVRPYAGAVGPGFLLMQDNARPHVAGVCQQFLQDEGIDAMDWPARSPDLNPIEHIWDIMSRSIHQCHAAPQTVQELADALVQITVIGRFVYRWKMIRMSLDKETVLPHEVSPAFPATGSLSEQPQLAKTRPLRPKNGLHPPGNSQPPLTTSAPPTQRITKRRYSMGVGFRGLAKRRRRANSDSQSEPVLPSHFLLGGNIFDPLNLNSLLDEDINRATNQETPKCSPLPLRGGAPVEILVPRDITDPLNLKGGGGDERGGGGVLLSPLKSRRRHRNRHHGGGGEREVIPAQLFPSTAGLTVPLLTREGSVTASPLPCELNTAITCRDDIAPPPILPRRHTHPPPGHSNKTCNQGDGRQRRRRRTTSTRSADCAGNTDAMATTAQPTKFQTPLVGGAKAGRCGGLQSGSSRAPEKKKDKHRYQYGNHSCYYGYQGFYGDRWEGRVGVEEDPRLRLLEADWFRDKKVLDVGCGAGHMTLAVARRVSRGPLSAPPLLTPPPSSSSSSSSSSRFPNNITFIQGDYVSEQEAWPGRGQYDVIMCLGVTKWVQLQSGVDVSSHYRTVRLRPEHFTCYLTDSVGFTSYRLLTHTVPHIATEICCPTLEKPE</sequence>
<name>A0ACB8X636_9TELE</name>
<gene>
    <name evidence="1" type="ORF">L3Q82_003711</name>
</gene>
<accession>A0ACB8X636</accession>
<evidence type="ECO:0000313" key="1">
    <source>
        <dbReference type="EMBL" id="KAI3375573.1"/>
    </source>
</evidence>
<keyword evidence="2" id="KW-1185">Reference proteome</keyword>
<reference evidence="1" key="1">
    <citation type="submission" date="2022-04" db="EMBL/GenBank/DDBJ databases">
        <title>Jade perch genome.</title>
        <authorList>
            <person name="Chao B."/>
        </authorList>
    </citation>
    <scope>NUCLEOTIDE SEQUENCE</scope>
    <source>
        <strain evidence="1">CB-2022</strain>
    </source>
</reference>
<dbReference type="EMBL" id="CM041532">
    <property type="protein sequence ID" value="KAI3375573.1"/>
    <property type="molecule type" value="Genomic_DNA"/>
</dbReference>
<evidence type="ECO:0000313" key="2">
    <source>
        <dbReference type="Proteomes" id="UP000831701"/>
    </source>
</evidence>